<accession>A0AAE6ZID2</accession>
<evidence type="ECO:0000313" key="1">
    <source>
        <dbReference type="EMBL" id="QJB33206.1"/>
    </source>
</evidence>
<dbReference type="EMBL" id="CP051205">
    <property type="protein sequence ID" value="QJB33206.1"/>
    <property type="molecule type" value="Genomic_DNA"/>
</dbReference>
<reference evidence="2" key="1">
    <citation type="submission" date="2020-04" db="EMBL/GenBank/DDBJ databases">
        <authorList>
            <person name="Kittiwongwattana C."/>
        </authorList>
    </citation>
    <scope>NUCLEOTIDE SEQUENCE [LARGE SCALE GENOMIC DNA]</scope>
    <source>
        <strain evidence="2">1310</strain>
    </source>
</reference>
<dbReference type="Gene3D" id="3.40.1580.10">
    <property type="entry name" value="SMI1/KNR4-like"/>
    <property type="match status" value="1"/>
</dbReference>
<evidence type="ECO:0008006" key="3">
    <source>
        <dbReference type="Google" id="ProtNLM"/>
    </source>
</evidence>
<dbReference type="InterPro" id="IPR037883">
    <property type="entry name" value="Knr4/Smi1-like_sf"/>
</dbReference>
<dbReference type="RefSeq" id="WP_168806150.1">
    <property type="nucleotide sequence ID" value="NZ_CP051205.1"/>
</dbReference>
<name>A0AAE6ZID2_9BACT</name>
<dbReference type="KEGG" id="coy:HF329_18545"/>
<sequence>MDNRLQQIATALGITLPGAYARFLETEQLQESRLVTDLVNLYGTEDLVARNYDYQVQQYLPGYLSIADDSGGCGIFLNTTETTLTVYTTGYGALDPGCMDVLSDDFLQWAQQGYSLEVLREAPAFIAARHAEKNLLRNEWIRLHQALSRLETEKPLLDLKTYLLQKRRLQQEIEDFETRNAGKSYR</sequence>
<gene>
    <name evidence="1" type="ORF">HF329_18545</name>
</gene>
<organism evidence="1 2">
    <name type="scientific">Chitinophaga oryzae</name>
    <dbReference type="NCBI Taxonomy" id="2725414"/>
    <lineage>
        <taxon>Bacteria</taxon>
        <taxon>Pseudomonadati</taxon>
        <taxon>Bacteroidota</taxon>
        <taxon>Chitinophagia</taxon>
        <taxon>Chitinophagales</taxon>
        <taxon>Chitinophagaceae</taxon>
        <taxon>Chitinophaga</taxon>
    </lineage>
</organism>
<dbReference type="AlphaFoldDB" id="A0AAE6ZID2"/>
<dbReference type="Proteomes" id="UP000502421">
    <property type="component" value="Chromosome"/>
</dbReference>
<proteinExistence type="predicted"/>
<dbReference type="SUPFAM" id="SSF160631">
    <property type="entry name" value="SMI1/KNR4-like"/>
    <property type="match status" value="1"/>
</dbReference>
<protein>
    <recommendedName>
        <fullName evidence="3">SMI1/KNR4 family protein</fullName>
    </recommendedName>
</protein>
<evidence type="ECO:0000313" key="2">
    <source>
        <dbReference type="Proteomes" id="UP000502421"/>
    </source>
</evidence>